<dbReference type="Pfam" id="PF13193">
    <property type="entry name" value="AMP-binding_C"/>
    <property type="match status" value="1"/>
</dbReference>
<dbReference type="SUPFAM" id="SSF56801">
    <property type="entry name" value="Acetyl-CoA synthetase-like"/>
    <property type="match status" value="1"/>
</dbReference>
<dbReference type="FunFam" id="3.30.300.30:FF:000008">
    <property type="entry name" value="2,3-dihydroxybenzoate-AMP ligase"/>
    <property type="match status" value="1"/>
</dbReference>
<dbReference type="Pfam" id="PF00501">
    <property type="entry name" value="AMP-binding"/>
    <property type="match status" value="1"/>
</dbReference>
<dbReference type="PANTHER" id="PTHR43767">
    <property type="entry name" value="LONG-CHAIN-FATTY-ACID--COA LIGASE"/>
    <property type="match status" value="1"/>
</dbReference>
<name>A0A0F5VED0_9GAMM</name>
<dbReference type="InterPro" id="IPR025110">
    <property type="entry name" value="AMP-bd_C"/>
</dbReference>
<dbReference type="CDD" id="cd05936">
    <property type="entry name" value="FC-FACS_FadD_like"/>
    <property type="match status" value="1"/>
</dbReference>
<dbReference type="PATRIC" id="fig|265726.11.peg.3582"/>
<feature type="domain" description="AMP-dependent synthetase/ligase" evidence="3">
    <location>
        <begin position="8"/>
        <end position="375"/>
    </location>
</feature>
<dbReference type="InterPro" id="IPR050237">
    <property type="entry name" value="ATP-dep_AMP-bd_enzyme"/>
</dbReference>
<keyword evidence="6" id="KW-1185">Reference proteome</keyword>
<gene>
    <name evidence="5" type="ORF">KY46_07580</name>
</gene>
<dbReference type="InterPro" id="IPR045851">
    <property type="entry name" value="AMP-bd_C_sf"/>
</dbReference>
<feature type="domain" description="AMP-binding enzyme C-terminal" evidence="4">
    <location>
        <begin position="425"/>
        <end position="500"/>
    </location>
</feature>
<dbReference type="InterPro" id="IPR042099">
    <property type="entry name" value="ANL_N_sf"/>
</dbReference>
<dbReference type="NCBIfam" id="NF004837">
    <property type="entry name" value="PRK06187.1"/>
    <property type="match status" value="1"/>
</dbReference>
<proteinExistence type="inferred from homology"/>
<dbReference type="Proteomes" id="UP000033633">
    <property type="component" value="Unassembled WGS sequence"/>
</dbReference>
<reference evidence="5 6" key="1">
    <citation type="submission" date="2014-12" db="EMBL/GenBank/DDBJ databases">
        <title>Mercury Reductase activity and rhizosphere competence traits in the genome of root associated Photobacterium halotolerans MELD1.</title>
        <authorList>
            <person name="Mathew D.C."/>
            <person name="Huang C.-C."/>
        </authorList>
    </citation>
    <scope>NUCLEOTIDE SEQUENCE [LARGE SCALE GENOMIC DNA]</scope>
    <source>
        <strain evidence="5 6">MELD1</strain>
    </source>
</reference>
<dbReference type="Gene3D" id="3.30.300.30">
    <property type="match status" value="1"/>
</dbReference>
<keyword evidence="2" id="KW-0436">Ligase</keyword>
<evidence type="ECO:0000256" key="1">
    <source>
        <dbReference type="ARBA" id="ARBA00006432"/>
    </source>
</evidence>
<dbReference type="AlphaFoldDB" id="A0A0F5VED0"/>
<dbReference type="EMBL" id="JWYV01000004">
    <property type="protein sequence ID" value="KKD00484.1"/>
    <property type="molecule type" value="Genomic_DNA"/>
</dbReference>
<protein>
    <submittedName>
        <fullName evidence="5">Acyl-CoA synthetase</fullName>
    </submittedName>
</protein>
<evidence type="ECO:0000313" key="5">
    <source>
        <dbReference type="EMBL" id="KKD00484.1"/>
    </source>
</evidence>
<evidence type="ECO:0000259" key="3">
    <source>
        <dbReference type="Pfam" id="PF00501"/>
    </source>
</evidence>
<dbReference type="InterPro" id="IPR000873">
    <property type="entry name" value="AMP-dep_synth/lig_dom"/>
</dbReference>
<dbReference type="OrthoDB" id="9803968at2"/>
<dbReference type="GO" id="GO:0016878">
    <property type="term" value="F:acid-thiol ligase activity"/>
    <property type="evidence" value="ECO:0007669"/>
    <property type="project" value="UniProtKB-ARBA"/>
</dbReference>
<evidence type="ECO:0000259" key="4">
    <source>
        <dbReference type="Pfam" id="PF13193"/>
    </source>
</evidence>
<dbReference type="Gene3D" id="3.40.50.12780">
    <property type="entry name" value="N-terminal domain of ligase-like"/>
    <property type="match status" value="1"/>
</dbReference>
<dbReference type="PANTHER" id="PTHR43767:SF1">
    <property type="entry name" value="NONRIBOSOMAL PEPTIDE SYNTHASE PES1 (EUROFUNG)-RELATED"/>
    <property type="match status" value="1"/>
</dbReference>
<dbReference type="InterPro" id="IPR020845">
    <property type="entry name" value="AMP-binding_CS"/>
</dbReference>
<accession>A0A0F5VED0</accession>
<evidence type="ECO:0000313" key="6">
    <source>
        <dbReference type="Proteomes" id="UP000033633"/>
    </source>
</evidence>
<evidence type="ECO:0000256" key="2">
    <source>
        <dbReference type="ARBA" id="ARBA00022598"/>
    </source>
</evidence>
<dbReference type="PROSITE" id="PS00455">
    <property type="entry name" value="AMP_BINDING"/>
    <property type="match status" value="1"/>
</dbReference>
<comment type="similarity">
    <text evidence="1">Belongs to the ATP-dependent AMP-binding enzyme family.</text>
</comment>
<comment type="caution">
    <text evidence="5">The sequence shown here is derived from an EMBL/GenBank/DDBJ whole genome shotgun (WGS) entry which is preliminary data.</text>
</comment>
<dbReference type="STRING" id="265726.KY46_07580"/>
<dbReference type="RefSeq" id="WP_046220028.1">
    <property type="nucleotide sequence ID" value="NZ_JWYV01000004.1"/>
</dbReference>
<organism evidence="5 6">
    <name type="scientific">Photobacterium halotolerans</name>
    <dbReference type="NCBI Taxonomy" id="265726"/>
    <lineage>
        <taxon>Bacteria</taxon>
        <taxon>Pseudomonadati</taxon>
        <taxon>Pseudomonadota</taxon>
        <taxon>Gammaproteobacteria</taxon>
        <taxon>Vibrionales</taxon>
        <taxon>Vibrionaceae</taxon>
        <taxon>Photobacterium</taxon>
    </lineage>
</organism>
<sequence length="517" mass="56600">MLNLAAALQRNAVSKPDKVAIICGDVQITYAQFNAMASQIANGLKAKGIQPGDRVALSCPNLPFFPLVYYGIQKAGAVTVPLNVLLREREIKFHLEDSAAKFYFCFEGVEGLPMAQAGVAAFEQVESCEHMVVMTADQSLTDYQGLPTLTAFMKDQSPVCDYTPREADDTAVILYTSGTTGQPKGAELTHSNQYTNALVAQNLMEMRGDDVHLLTLPLFHTFGQTVNMNAPVSLGCTMVMVPRFDPALVKGLIEKHKVTLFAGVPTMYIGMNLCKADNDVSSLRIGVSGGASLPVEVLRTFEEKFNVPILEGYGLSETSPIASFNHLDMPRIPGSVGQPIQGVEVRVVDDKGQQQPQGEPGEIIVRGHNIMKGYLNRPEENVKALRDGWFYTGDVGRFDEKGNLFIVDRVKDLIIRGGFNVYPREIEEVFMTHTDVAMVAVVGVPCDQYGEEVKAFVVLKEGATVSEEALKAWGKEQLAAYKYPRMVEIRQALPMNATGKILKKDLRAEVLQAAETA</sequence>